<sequence length="81" mass="8715">MPAGQSAEDPKPARRESDLVIRSPLPAWIIRALRAGGIKRMSLLDTLSDAELLAVPGIGKRALSIIRTVLPPHRGAGRRSL</sequence>
<organism evidence="1 2">
    <name type="scientific">Gellertiella hungarica</name>
    <dbReference type="NCBI Taxonomy" id="1572859"/>
    <lineage>
        <taxon>Bacteria</taxon>
        <taxon>Pseudomonadati</taxon>
        <taxon>Pseudomonadota</taxon>
        <taxon>Alphaproteobacteria</taxon>
        <taxon>Hyphomicrobiales</taxon>
        <taxon>Rhizobiaceae</taxon>
        <taxon>Gellertiella</taxon>
    </lineage>
</organism>
<evidence type="ECO:0000313" key="1">
    <source>
        <dbReference type="EMBL" id="MBB4066125.1"/>
    </source>
</evidence>
<dbReference type="Proteomes" id="UP000528286">
    <property type="component" value="Unassembled WGS sequence"/>
</dbReference>
<protein>
    <submittedName>
        <fullName evidence="1">Uncharacterized protein</fullName>
    </submittedName>
</protein>
<comment type="caution">
    <text evidence="1">The sequence shown here is derived from an EMBL/GenBank/DDBJ whole genome shotgun (WGS) entry which is preliminary data.</text>
</comment>
<dbReference type="EMBL" id="JACIEZ010000007">
    <property type="protein sequence ID" value="MBB4066125.1"/>
    <property type="molecule type" value="Genomic_DNA"/>
</dbReference>
<accession>A0A7W6NL34</accession>
<reference evidence="1 2" key="1">
    <citation type="submission" date="2020-08" db="EMBL/GenBank/DDBJ databases">
        <title>Genomic Encyclopedia of Type Strains, Phase IV (KMG-IV): sequencing the most valuable type-strain genomes for metagenomic binning, comparative biology and taxonomic classification.</title>
        <authorList>
            <person name="Goeker M."/>
        </authorList>
    </citation>
    <scope>NUCLEOTIDE SEQUENCE [LARGE SCALE GENOMIC DNA]</scope>
    <source>
        <strain evidence="1 2">DSM 29853</strain>
    </source>
</reference>
<name>A0A7W6NL34_9HYPH</name>
<dbReference type="RefSeq" id="WP_246365654.1">
    <property type="nucleotide sequence ID" value="NZ_JACIEZ010000007.1"/>
</dbReference>
<dbReference type="AlphaFoldDB" id="A0A7W6NL34"/>
<gene>
    <name evidence="1" type="ORF">GGR23_003338</name>
</gene>
<keyword evidence="2" id="KW-1185">Reference proteome</keyword>
<dbReference type="Gene3D" id="1.10.150.20">
    <property type="entry name" value="5' to 3' exonuclease, C-terminal subdomain"/>
    <property type="match status" value="1"/>
</dbReference>
<evidence type="ECO:0000313" key="2">
    <source>
        <dbReference type="Proteomes" id="UP000528286"/>
    </source>
</evidence>
<proteinExistence type="predicted"/>